<dbReference type="PANTHER" id="PTHR35335">
    <property type="entry name" value="UPF0716 PROTEIN FXSA"/>
    <property type="match status" value="1"/>
</dbReference>
<evidence type="ECO:0000256" key="2">
    <source>
        <dbReference type="SAM" id="Phobius"/>
    </source>
</evidence>
<feature type="transmembrane region" description="Helical" evidence="2">
    <location>
        <begin position="27"/>
        <end position="47"/>
    </location>
</feature>
<feature type="compositionally biased region" description="Pro residues" evidence="1">
    <location>
        <begin position="201"/>
        <end position="210"/>
    </location>
</feature>
<dbReference type="Proteomes" id="UP000554286">
    <property type="component" value="Unassembled WGS sequence"/>
</dbReference>
<keyword evidence="2" id="KW-0812">Transmembrane</keyword>
<accession>A0A7W6W8U1</accession>
<gene>
    <name evidence="3" type="ORF">GGD89_000788</name>
</gene>
<protein>
    <submittedName>
        <fullName evidence="3">UPF0716 protein FxsA</fullName>
    </submittedName>
</protein>
<evidence type="ECO:0000313" key="4">
    <source>
        <dbReference type="Proteomes" id="UP000554286"/>
    </source>
</evidence>
<name>A0A7W6W8U1_9PROT</name>
<proteinExistence type="predicted"/>
<organism evidence="3 4">
    <name type="scientific">Roseospira visakhapatnamensis</name>
    <dbReference type="NCBI Taxonomy" id="390880"/>
    <lineage>
        <taxon>Bacteria</taxon>
        <taxon>Pseudomonadati</taxon>
        <taxon>Pseudomonadota</taxon>
        <taxon>Alphaproteobacteria</taxon>
        <taxon>Rhodospirillales</taxon>
        <taxon>Rhodospirillaceae</taxon>
        <taxon>Roseospira</taxon>
    </lineage>
</organism>
<evidence type="ECO:0000313" key="3">
    <source>
        <dbReference type="EMBL" id="MBB4265173.1"/>
    </source>
</evidence>
<feature type="region of interest" description="Disordered" evidence="1">
    <location>
        <begin position="124"/>
        <end position="210"/>
    </location>
</feature>
<evidence type="ECO:0000256" key="1">
    <source>
        <dbReference type="SAM" id="MobiDB-lite"/>
    </source>
</evidence>
<keyword evidence="2" id="KW-0472">Membrane</keyword>
<keyword evidence="2" id="KW-1133">Transmembrane helix</keyword>
<dbReference type="Pfam" id="PF04186">
    <property type="entry name" value="FxsA"/>
    <property type="match status" value="1"/>
</dbReference>
<sequence>MAFFLLLAFIATPILEIAVLLKVGGLIGLMPTLVLVVLTAVIGTALLRAQGLSTLNRARESLNRGEAPVRAVFDGACLLVGGALLLTPGFVTDTLGFLLLVPPVRAALLRSLTRSRSFQVRAAGFGAPPQGETWPGPGAPPRGPSGAGARGPGVVIDGDFEEVSPETVGPARPTRWGGAERAPEDTTEDTADDAPKGGPGPGGPTPPRAG</sequence>
<dbReference type="RefSeq" id="WP_184042798.1">
    <property type="nucleotide sequence ID" value="NZ_JACIGK010000004.1"/>
</dbReference>
<dbReference type="GO" id="GO:0016020">
    <property type="term" value="C:membrane"/>
    <property type="evidence" value="ECO:0007669"/>
    <property type="project" value="InterPro"/>
</dbReference>
<dbReference type="PANTHER" id="PTHR35335:SF1">
    <property type="entry name" value="UPF0716 PROTEIN FXSA"/>
    <property type="match status" value="1"/>
</dbReference>
<dbReference type="NCBIfam" id="NF008528">
    <property type="entry name" value="PRK11463.1-2"/>
    <property type="match status" value="1"/>
</dbReference>
<dbReference type="EMBL" id="JACIGK010000004">
    <property type="protein sequence ID" value="MBB4265173.1"/>
    <property type="molecule type" value="Genomic_DNA"/>
</dbReference>
<dbReference type="AlphaFoldDB" id="A0A7W6W8U1"/>
<comment type="caution">
    <text evidence="3">The sequence shown here is derived from an EMBL/GenBank/DDBJ whole genome shotgun (WGS) entry which is preliminary data.</text>
</comment>
<dbReference type="InterPro" id="IPR007313">
    <property type="entry name" value="FxsA"/>
</dbReference>
<keyword evidence="4" id="KW-1185">Reference proteome</keyword>
<feature type="transmembrane region" description="Helical" evidence="2">
    <location>
        <begin position="67"/>
        <end position="88"/>
    </location>
</feature>
<reference evidence="3 4" key="1">
    <citation type="submission" date="2020-08" db="EMBL/GenBank/DDBJ databases">
        <title>Genome sequencing of Purple Non-Sulfur Bacteria from various extreme environments.</title>
        <authorList>
            <person name="Mayer M."/>
        </authorList>
    </citation>
    <scope>NUCLEOTIDE SEQUENCE [LARGE SCALE GENOMIC DNA]</scope>
    <source>
        <strain evidence="3 4">JA131</strain>
    </source>
</reference>